<comment type="function">
    <text evidence="22">Phosphatase which shows a preference for 4'-phosphopantetheine and its oxidatively damaged forms (sulfonate or S-sulfonate), providing strong indirect evidence that the phosphatase activity pre-empts damage in the coenzyme A (CoA) pathway. Hydrolyzing excess 4'-phosphopantetheine could constitute a directed overflow mechanism to prevent its oxidation to the S-sulfonate, sulfonate, or other forms. Hydrolyzing 4'-phosphopantetheine sulfonate or S-sulfonate would forestall their conversion to inactive forms of CoA and acyl carrier protein. May play a role in the physiological regulation of CoA intracellular levels.</text>
</comment>
<evidence type="ECO:0000313" key="26">
    <source>
        <dbReference type="EMBL" id="TPP61996.1"/>
    </source>
</evidence>
<comment type="caution">
    <text evidence="26">The sequence shown here is derived from an EMBL/GenBank/DDBJ whole genome shotgun (WGS) entry which is preliminary data.</text>
</comment>
<dbReference type="GO" id="GO:0005634">
    <property type="term" value="C:nucleus"/>
    <property type="evidence" value="ECO:0007669"/>
    <property type="project" value="TreeGrafter"/>
</dbReference>
<evidence type="ECO:0000256" key="16">
    <source>
        <dbReference type="ARBA" id="ARBA00022840"/>
    </source>
</evidence>
<evidence type="ECO:0000256" key="11">
    <source>
        <dbReference type="ARBA" id="ARBA00022679"/>
    </source>
</evidence>
<comment type="pathway">
    <text evidence="5">Cofactor biosynthesis; coenzyme A biosynthesis; CoA from (R)-pantothenate: step 1/5.</text>
</comment>
<evidence type="ECO:0000256" key="13">
    <source>
        <dbReference type="ARBA" id="ARBA00022741"/>
    </source>
</evidence>
<evidence type="ECO:0000256" key="24">
    <source>
        <dbReference type="SAM" id="MobiDB-lite"/>
    </source>
</evidence>
<keyword evidence="13" id="KW-0547">Nucleotide-binding</keyword>
<protein>
    <recommendedName>
        <fullName evidence="8">4'-phosphopantetheine phosphatase</fullName>
        <ecNumber evidence="7">2.7.1.33</ecNumber>
    </recommendedName>
    <alternativeName>
        <fullName evidence="21">Inactive pantothenic acid kinase 4</fullName>
    </alternativeName>
</protein>
<gene>
    <name evidence="26" type="ORF">FGIG_07084</name>
</gene>
<evidence type="ECO:0000256" key="14">
    <source>
        <dbReference type="ARBA" id="ARBA00022777"/>
    </source>
</evidence>
<dbReference type="Gene3D" id="1.20.1700.10">
    <property type="entry name" value="AF1104-like"/>
    <property type="match status" value="1"/>
</dbReference>
<dbReference type="FunFam" id="3.30.420.40:FF:000025">
    <property type="entry name" value="pantothenate kinase 2, mitochondrial"/>
    <property type="match status" value="1"/>
</dbReference>
<dbReference type="GO" id="GO:0005524">
    <property type="term" value="F:ATP binding"/>
    <property type="evidence" value="ECO:0007669"/>
    <property type="project" value="UniProtKB-KW"/>
</dbReference>
<organism evidence="26 27">
    <name type="scientific">Fasciola gigantica</name>
    <name type="common">Giant liver fluke</name>
    <dbReference type="NCBI Taxonomy" id="46835"/>
    <lineage>
        <taxon>Eukaryota</taxon>
        <taxon>Metazoa</taxon>
        <taxon>Spiralia</taxon>
        <taxon>Lophotrochozoa</taxon>
        <taxon>Platyhelminthes</taxon>
        <taxon>Trematoda</taxon>
        <taxon>Digenea</taxon>
        <taxon>Plagiorchiida</taxon>
        <taxon>Echinostomata</taxon>
        <taxon>Echinostomatoidea</taxon>
        <taxon>Fasciolidae</taxon>
        <taxon>Fasciola</taxon>
    </lineage>
</organism>
<dbReference type="PANTHER" id="PTHR12280">
    <property type="entry name" value="PANTOTHENATE KINASE"/>
    <property type="match status" value="1"/>
</dbReference>
<evidence type="ECO:0000256" key="4">
    <source>
        <dbReference type="ARBA" id="ARBA00004496"/>
    </source>
</evidence>
<dbReference type="SUPFAM" id="SSF111321">
    <property type="entry name" value="AF1104-like"/>
    <property type="match status" value="1"/>
</dbReference>
<dbReference type="GO" id="GO:0005829">
    <property type="term" value="C:cytosol"/>
    <property type="evidence" value="ECO:0007669"/>
    <property type="project" value="TreeGrafter"/>
</dbReference>
<feature type="region of interest" description="Disordered" evidence="24">
    <location>
        <begin position="885"/>
        <end position="933"/>
    </location>
</feature>
<dbReference type="GO" id="GO:0016787">
    <property type="term" value="F:hydrolase activity"/>
    <property type="evidence" value="ECO:0007669"/>
    <property type="project" value="UniProtKB-KW"/>
</dbReference>
<evidence type="ECO:0000259" key="25">
    <source>
        <dbReference type="Pfam" id="PF01937"/>
    </source>
</evidence>
<comment type="cofactor">
    <cofactor evidence="3">
        <name>Ni(2+)</name>
        <dbReference type="ChEBI" id="CHEBI:49786"/>
    </cofactor>
</comment>
<proteinExistence type="inferred from homology"/>
<dbReference type="InterPro" id="IPR036075">
    <property type="entry name" value="ARMT-1-like_metal-bd_sf"/>
</dbReference>
<comment type="cofactor">
    <cofactor evidence="2">
        <name>Mn(2+)</name>
        <dbReference type="ChEBI" id="CHEBI:29035"/>
    </cofactor>
</comment>
<feature type="compositionally biased region" description="Polar residues" evidence="24">
    <location>
        <begin position="903"/>
        <end position="933"/>
    </location>
</feature>
<keyword evidence="12" id="KW-0479">Metal-binding</keyword>
<evidence type="ECO:0000256" key="23">
    <source>
        <dbReference type="ARBA" id="ARBA00060870"/>
    </source>
</evidence>
<dbReference type="EC" id="2.7.1.33" evidence="7"/>
<evidence type="ECO:0000256" key="7">
    <source>
        <dbReference type="ARBA" id="ARBA00012102"/>
    </source>
</evidence>
<evidence type="ECO:0000256" key="18">
    <source>
        <dbReference type="ARBA" id="ARBA00023074"/>
    </source>
</evidence>
<accession>A0A504YP63</accession>
<evidence type="ECO:0000256" key="19">
    <source>
        <dbReference type="ARBA" id="ARBA00023211"/>
    </source>
</evidence>
<evidence type="ECO:0000256" key="1">
    <source>
        <dbReference type="ARBA" id="ARBA00001206"/>
    </source>
</evidence>
<evidence type="ECO:0000256" key="8">
    <source>
        <dbReference type="ARBA" id="ARBA00019490"/>
    </source>
</evidence>
<feature type="compositionally biased region" description="Low complexity" evidence="24">
    <location>
        <begin position="890"/>
        <end position="902"/>
    </location>
</feature>
<keyword evidence="19" id="KW-0464">Manganese</keyword>
<keyword evidence="11" id="KW-0808">Transferase</keyword>
<name>A0A504YP63_FASGI</name>
<evidence type="ECO:0000256" key="12">
    <source>
        <dbReference type="ARBA" id="ARBA00022723"/>
    </source>
</evidence>
<dbReference type="Gene3D" id="3.40.50.10880">
    <property type="entry name" value="Uncharacterised protein PF01937, DUF89, domain 3"/>
    <property type="match status" value="1"/>
</dbReference>
<dbReference type="OrthoDB" id="498611at2759"/>
<keyword evidence="17" id="KW-0173">Coenzyme A biosynthesis</keyword>
<dbReference type="NCBIfam" id="TIGR00555">
    <property type="entry name" value="panK_eukar"/>
    <property type="match status" value="1"/>
</dbReference>
<reference evidence="26 27" key="1">
    <citation type="submission" date="2019-04" db="EMBL/GenBank/DDBJ databases">
        <title>Annotation for the trematode Fasciola gigantica.</title>
        <authorList>
            <person name="Choi Y.-J."/>
        </authorList>
    </citation>
    <scope>NUCLEOTIDE SEQUENCE [LARGE SCALE GENOMIC DNA]</scope>
    <source>
        <strain evidence="26">Uganda_cow_1</strain>
    </source>
</reference>
<dbReference type="EMBL" id="SUNJ01007448">
    <property type="protein sequence ID" value="TPP61996.1"/>
    <property type="molecule type" value="Genomic_DNA"/>
</dbReference>
<dbReference type="STRING" id="46835.A0A504YP63"/>
<dbReference type="GO" id="GO:0015937">
    <property type="term" value="P:coenzyme A biosynthetic process"/>
    <property type="evidence" value="ECO:0007669"/>
    <property type="project" value="UniProtKB-KW"/>
</dbReference>
<evidence type="ECO:0000256" key="5">
    <source>
        <dbReference type="ARBA" id="ARBA00005225"/>
    </source>
</evidence>
<dbReference type="CDD" id="cd24123">
    <property type="entry name" value="ASKHA_NBD_PanK-II_Pank4"/>
    <property type="match status" value="1"/>
</dbReference>
<dbReference type="Gene3D" id="3.30.420.40">
    <property type="match status" value="1"/>
</dbReference>
<evidence type="ECO:0000313" key="27">
    <source>
        <dbReference type="Proteomes" id="UP000316759"/>
    </source>
</evidence>
<sequence length="933" mass="103437">MHHSFIYCVCIMEVAPPPFDAPLGTHDHFLRESPTPKIFALDIGGSLAKLAYERTYRYKRSVPCPLDKPVPDNGLPPFTFYDYQEREHEGRKVCLIKFETRQIEECLEFIRENILQADAADATQLGDTETSRPAIKVTGGGAYRFKDLITRTLGVELNKEDEMECLIRGCIFMLRNIPDELFYYDKHATPAHVFVSDCLVDTFPFLLVNIGSGVSILKVESPTSYSRVGGTSIGGGTFWGIGSILSGGKCSFDQLLRLADQGDHRKVDMLVRDIYGGDYSAMGLQGDVIASSFGLAARSPEQPRCLADAVKSLLITVSNNIGQLACLYAKQHNLTRILFGGFFIRGHGLTMEVITYAVNFWSAGAYRALFLRHEGYLGAMGAFVKALDEWSSTNEPKTVWAENYVSSTRNACTMAEECILRSRQNSMASSQEFRGDSSNELTELNRGLSASMSAVPTEYEDIARLSPGEPHLSMNSMQRVINSADLSSEIRLTSRTTVLKRSSLDTSYCELDRMMDFSLEPFPFLESPTTYVPDTWDLTQDTEARTYWLDCLKDGVERHRIKAEESQIDSMPDAAERSKQYADRYISYLQELGQNPSSCGVLTVRCLLSAQQHFLREFGFGDAFCRQKKLENRSALVSLPKRLNDLAALPWSERQFALASGLLAGNVFDWGAAEMVRFFAEAPTNSFGVPEMEATLAKIPPRPWLIDDYDKWIEAISPGRRPYRCVLIFCDNSGPDVLLGVLPFALEFISRGSKVILAANSAPAINDVTYQELDILLRLISSHVHVVAHALSSGRLLVAENGQTSPCLDLRLTASSLAHLVKREGVDLVVIEGMGRAIHTNLYARFRVDSLKVAVIKNAWLARRLGGQLYGVVFKFAPVQTICGSPNRENTPTTGTDGTKNTRSISTSTNVTKTHSTGSGCADNSTNESDCYL</sequence>
<evidence type="ECO:0000256" key="22">
    <source>
        <dbReference type="ARBA" id="ARBA00046055"/>
    </source>
</evidence>
<comment type="catalytic activity">
    <reaction evidence="1">
        <text>(R)-pantothenate + ATP = (R)-4'-phosphopantothenate + ADP + H(+)</text>
        <dbReference type="Rhea" id="RHEA:16373"/>
        <dbReference type="ChEBI" id="CHEBI:10986"/>
        <dbReference type="ChEBI" id="CHEBI:15378"/>
        <dbReference type="ChEBI" id="CHEBI:29032"/>
        <dbReference type="ChEBI" id="CHEBI:30616"/>
        <dbReference type="ChEBI" id="CHEBI:456216"/>
        <dbReference type="EC" id="2.7.1.33"/>
    </reaction>
</comment>
<evidence type="ECO:0000256" key="3">
    <source>
        <dbReference type="ARBA" id="ARBA00001967"/>
    </source>
</evidence>
<dbReference type="InterPro" id="IPR004567">
    <property type="entry name" value="Type_II_PanK"/>
</dbReference>
<dbReference type="Pfam" id="PF03630">
    <property type="entry name" value="Fumble"/>
    <property type="match status" value="1"/>
</dbReference>
<dbReference type="InterPro" id="IPR002791">
    <property type="entry name" value="ARMT1-like_metal-bd"/>
</dbReference>
<comment type="similarity">
    <text evidence="23">Belongs to the type II pantothenate kinase family.</text>
</comment>
<dbReference type="SUPFAM" id="SSF53067">
    <property type="entry name" value="Actin-like ATPase domain"/>
    <property type="match status" value="2"/>
</dbReference>
<evidence type="ECO:0000256" key="10">
    <source>
        <dbReference type="ARBA" id="ARBA00022596"/>
    </source>
</evidence>
<evidence type="ECO:0000256" key="9">
    <source>
        <dbReference type="ARBA" id="ARBA00022490"/>
    </source>
</evidence>
<comment type="catalytic activity">
    <reaction evidence="20">
        <text>(R)-4'-phospho-S-sulfopantetheine + H2O = (R)-S-sulfopantetheine + phosphate</text>
        <dbReference type="Rhea" id="RHEA:68340"/>
        <dbReference type="ChEBI" id="CHEBI:15377"/>
        <dbReference type="ChEBI" id="CHEBI:43474"/>
        <dbReference type="ChEBI" id="CHEBI:177302"/>
        <dbReference type="ChEBI" id="CHEBI:177303"/>
    </reaction>
    <physiologicalReaction direction="left-to-right" evidence="20">
        <dbReference type="Rhea" id="RHEA:68341"/>
    </physiologicalReaction>
</comment>
<evidence type="ECO:0000256" key="6">
    <source>
        <dbReference type="ARBA" id="ARBA00011388"/>
    </source>
</evidence>
<feature type="domain" description="Damage-control phosphatase ARMT1-like metal-binding" evidence="25">
    <location>
        <begin position="569"/>
        <end position="868"/>
    </location>
</feature>
<dbReference type="InterPro" id="IPR035073">
    <property type="entry name" value="At2g17340_3_helix_bundle"/>
</dbReference>
<evidence type="ECO:0000256" key="21">
    <source>
        <dbReference type="ARBA" id="ARBA00032948"/>
    </source>
</evidence>
<dbReference type="InterPro" id="IPR043129">
    <property type="entry name" value="ATPase_NBD"/>
</dbReference>
<keyword evidence="15" id="KW-0378">Hydrolase</keyword>
<dbReference type="PANTHER" id="PTHR12280:SF20">
    <property type="entry name" value="4'-PHOSPHOPANTETHEINE PHOSPHATASE"/>
    <property type="match status" value="1"/>
</dbReference>
<comment type="subunit">
    <text evidence="6">Homodimer. Interacts with PKM.</text>
</comment>
<dbReference type="Pfam" id="PF01937">
    <property type="entry name" value="ARMT1-like_dom"/>
    <property type="match status" value="1"/>
</dbReference>
<evidence type="ECO:0000256" key="20">
    <source>
        <dbReference type="ARBA" id="ARBA00029347"/>
    </source>
</evidence>
<evidence type="ECO:0000256" key="17">
    <source>
        <dbReference type="ARBA" id="ARBA00022993"/>
    </source>
</evidence>
<comment type="subcellular location">
    <subcellularLocation>
        <location evidence="4">Cytoplasm</location>
    </subcellularLocation>
</comment>
<keyword evidence="16" id="KW-0067">ATP-binding</keyword>
<dbReference type="Proteomes" id="UP000316759">
    <property type="component" value="Unassembled WGS sequence"/>
</dbReference>
<dbReference type="Gene3D" id="3.30.420.510">
    <property type="match status" value="1"/>
</dbReference>
<evidence type="ECO:0000256" key="2">
    <source>
        <dbReference type="ARBA" id="ARBA00001936"/>
    </source>
</evidence>
<keyword evidence="18" id="KW-0944">Nitration</keyword>
<keyword evidence="27" id="KW-1185">Reference proteome</keyword>
<evidence type="ECO:0000256" key="15">
    <source>
        <dbReference type="ARBA" id="ARBA00022801"/>
    </source>
</evidence>
<keyword evidence="10" id="KW-0533">Nickel</keyword>
<dbReference type="AlphaFoldDB" id="A0A504YP63"/>
<dbReference type="GO" id="GO:0046872">
    <property type="term" value="F:metal ion binding"/>
    <property type="evidence" value="ECO:0007669"/>
    <property type="project" value="UniProtKB-KW"/>
</dbReference>
<keyword evidence="14 26" id="KW-0418">Kinase</keyword>
<keyword evidence="9" id="KW-0963">Cytoplasm</keyword>
<dbReference type="GO" id="GO:0004594">
    <property type="term" value="F:pantothenate kinase activity"/>
    <property type="evidence" value="ECO:0007669"/>
    <property type="project" value="UniProtKB-EC"/>
</dbReference>